<gene>
    <name evidence="2" type="ORF">AVDCRST_MAG68-2559</name>
</gene>
<organism evidence="2">
    <name type="scientific">uncultured Gemmatimonadota bacterium</name>
    <dbReference type="NCBI Taxonomy" id="203437"/>
    <lineage>
        <taxon>Bacteria</taxon>
        <taxon>Pseudomonadati</taxon>
        <taxon>Gemmatimonadota</taxon>
        <taxon>environmental samples</taxon>
    </lineage>
</organism>
<feature type="chain" id="PRO_5026919058" description="DUF2219 family protein" evidence="1">
    <location>
        <begin position="17"/>
        <end position="262"/>
    </location>
</feature>
<keyword evidence="1" id="KW-0732">Signal</keyword>
<proteinExistence type="predicted"/>
<accession>A0A6J4LIY8</accession>
<evidence type="ECO:0000313" key="2">
    <source>
        <dbReference type="EMBL" id="CAA9331948.1"/>
    </source>
</evidence>
<dbReference type="AlphaFoldDB" id="A0A6J4LIY8"/>
<evidence type="ECO:0008006" key="3">
    <source>
        <dbReference type="Google" id="ProtNLM"/>
    </source>
</evidence>
<dbReference type="InterPro" id="IPR018707">
    <property type="entry name" value="LpxR"/>
</dbReference>
<feature type="signal peptide" evidence="1">
    <location>
        <begin position="1"/>
        <end position="16"/>
    </location>
</feature>
<reference evidence="2" key="1">
    <citation type="submission" date="2020-02" db="EMBL/GenBank/DDBJ databases">
        <authorList>
            <person name="Meier V. D."/>
        </authorList>
    </citation>
    <scope>NUCLEOTIDE SEQUENCE</scope>
    <source>
        <strain evidence="2">AVDCRST_MAG68</strain>
    </source>
</reference>
<dbReference type="InterPro" id="IPR037107">
    <property type="entry name" value="Put_OMP_sf"/>
</dbReference>
<evidence type="ECO:0000256" key="1">
    <source>
        <dbReference type="SAM" id="SignalP"/>
    </source>
</evidence>
<sequence length="262" mass="28603">MSLCLCVIFFALPAQGQVTVTLDNDILALRGRGAPADYDYTHGLTVAVGRFLVGQRIYTPRLDGPEPVPGERPYAAWLFAGAQIARGDRSLALEIGWTGPAALGEPVQNGVHRLAGSQRQEGWEHQTGFEPGILLRVQEARRWDWGPARIQPAVRVALGNVRTAAAAGAHVEVGRGPGAYARVGARQEWVARDIFLDGNTFHSRSTARKLPFVSEGEAAAGFRARRWSAEYRFIARTREYRAQPRAHAYGSLVLTVAPATRP</sequence>
<dbReference type="Gene3D" id="2.40.128.140">
    <property type="entry name" value="Outer membrane protein"/>
    <property type="match status" value="1"/>
</dbReference>
<protein>
    <recommendedName>
        <fullName evidence="3">DUF2219 family protein</fullName>
    </recommendedName>
</protein>
<dbReference type="EMBL" id="CADCTW010000123">
    <property type="protein sequence ID" value="CAA9331948.1"/>
    <property type="molecule type" value="Genomic_DNA"/>
</dbReference>
<dbReference type="Pfam" id="PF09982">
    <property type="entry name" value="LpxR"/>
    <property type="match status" value="1"/>
</dbReference>
<name>A0A6J4LIY8_9BACT</name>